<protein>
    <recommendedName>
        <fullName evidence="1">PIN domain-containing protein</fullName>
    </recommendedName>
</protein>
<name>E8T6R2_THEA1</name>
<dbReference type="EMBL" id="CP002445">
    <property type="protein sequence ID" value="ADU97735.1"/>
    <property type="molecule type" value="Genomic_DNA"/>
</dbReference>
<dbReference type="Proteomes" id="UP000006362">
    <property type="component" value="Plasmid pTHEAM01"/>
</dbReference>
<dbReference type="HOGENOM" id="CLU_1626268_0_0_0"/>
<gene>
    <name evidence="2" type="ordered locus">Theam_1779</name>
</gene>
<sequence length="163" mass="18889">MSETVVVIDSSKLFQLLNFTCLQEYGRQVNSPLKRVIEEARRRNWLLKTTEVNLRRAKRALARKLRLPLSGEELEMLLNIAEGRIRLFVEVINKEYYLEKLPQAVELLEDREKEPEDAHALALAMALVEQGYQVILWANDDDFTGKQALIARLGIELRNKLVD</sequence>
<organism evidence="2 3">
    <name type="scientific">Thermovibrio ammonificans (strain DSM 15698 / JCM 12110 / HB-1)</name>
    <dbReference type="NCBI Taxonomy" id="648996"/>
    <lineage>
        <taxon>Bacteria</taxon>
        <taxon>Pseudomonadati</taxon>
        <taxon>Aquificota</taxon>
        <taxon>Aquificia</taxon>
        <taxon>Desulfurobacteriales</taxon>
        <taxon>Desulfurobacteriaceae</taxon>
        <taxon>Thermovibrio</taxon>
    </lineage>
</organism>
<keyword evidence="3" id="KW-1185">Reference proteome</keyword>
<dbReference type="InterPro" id="IPR002716">
    <property type="entry name" value="PIN_dom"/>
</dbReference>
<dbReference type="AlphaFoldDB" id="E8T6R2"/>
<dbReference type="Pfam" id="PF10130">
    <property type="entry name" value="PIN_2"/>
    <property type="match status" value="1"/>
</dbReference>
<dbReference type="eggNOG" id="ENOG502ZHYF">
    <property type="taxonomic scope" value="Bacteria"/>
</dbReference>
<accession>E8T6R2</accession>
<dbReference type="RefSeq" id="WP_013524939.1">
    <property type="nucleotide sequence ID" value="NC_014917.1"/>
</dbReference>
<proteinExistence type="predicted"/>
<reference evidence="2" key="1">
    <citation type="submission" date="2011-01" db="EMBL/GenBank/DDBJ databases">
        <title>Complete sequence of plasmid of Thermovibrio ammonificans HB-1.</title>
        <authorList>
            <consortium name="US DOE Joint Genome Institute"/>
            <person name="Lucas S."/>
            <person name="Copeland A."/>
            <person name="Lapidus A."/>
            <person name="Cheng J.-F."/>
            <person name="Goodwin L."/>
            <person name="Pitluck S."/>
            <person name="Davenport K."/>
            <person name="Detter J.C."/>
            <person name="Han C."/>
            <person name="Tapia R."/>
            <person name="Land M."/>
            <person name="Hauser L."/>
            <person name="Kyrpides N."/>
            <person name="Ivanova N."/>
            <person name="Ovchinnikova G."/>
            <person name="Vetriani C."/>
            <person name="Woyke T."/>
        </authorList>
    </citation>
    <scope>NUCLEOTIDE SEQUENCE [LARGE SCALE GENOMIC DNA]</scope>
    <source>
        <strain evidence="2">HB-1</strain>
        <plasmid evidence="2">pTHEAM01</plasmid>
    </source>
</reference>
<evidence type="ECO:0000313" key="2">
    <source>
        <dbReference type="EMBL" id="ADU97735.1"/>
    </source>
</evidence>
<dbReference type="KEGG" id="tam:Theam_1779"/>
<keyword evidence="2" id="KW-0614">Plasmid</keyword>
<evidence type="ECO:0000259" key="1">
    <source>
        <dbReference type="Pfam" id="PF10130"/>
    </source>
</evidence>
<geneLocation type="plasmid" evidence="2 3">
    <name>pTHEAM01</name>
</geneLocation>
<feature type="domain" description="PIN" evidence="1">
    <location>
        <begin position="53"/>
        <end position="145"/>
    </location>
</feature>
<evidence type="ECO:0000313" key="3">
    <source>
        <dbReference type="Proteomes" id="UP000006362"/>
    </source>
</evidence>